<dbReference type="RefSeq" id="XP_014539961.1">
    <property type="nucleotide sequence ID" value="XM_014684475.1"/>
</dbReference>
<feature type="compositionally biased region" description="Low complexity" evidence="1">
    <location>
        <begin position="1"/>
        <end position="15"/>
    </location>
</feature>
<dbReference type="KEGG" id="mbrn:26247181"/>
<evidence type="ECO:0000313" key="2">
    <source>
        <dbReference type="EMBL" id="QLI70544.1"/>
    </source>
</evidence>
<gene>
    <name evidence="2" type="ORF">G6M90_00g069390</name>
</gene>
<evidence type="ECO:0000313" key="3">
    <source>
        <dbReference type="Proteomes" id="UP000510686"/>
    </source>
</evidence>
<dbReference type="OrthoDB" id="10298965at2759"/>
<feature type="region of interest" description="Disordered" evidence="1">
    <location>
        <begin position="1"/>
        <end position="66"/>
    </location>
</feature>
<reference evidence="2 3" key="1">
    <citation type="submission" date="2020-07" db="EMBL/GenBank/DDBJ databases">
        <title>Telomere length de novo assembly of all 7 chromosomes of the fungus, Metarhizium brunneum, using a novel assembly pipeline.</title>
        <authorList>
            <person name="Saud z."/>
            <person name="Kortsinoglou A."/>
            <person name="Kouvelis V.N."/>
            <person name="Butt T.M."/>
        </authorList>
    </citation>
    <scope>NUCLEOTIDE SEQUENCE [LARGE SCALE GENOMIC DNA]</scope>
    <source>
        <strain evidence="2 3">4556</strain>
    </source>
</reference>
<feature type="region of interest" description="Disordered" evidence="1">
    <location>
        <begin position="218"/>
        <end position="240"/>
    </location>
</feature>
<dbReference type="AlphaFoldDB" id="A0A7D5Z0H2"/>
<proteinExistence type="predicted"/>
<sequence length="240" mass="25960">MSSPHSSPSPAGSRSITPFTDLNTAVESDPEWVKVPEPRNKTKGRSSPFTEKHEPTIPSTTPSSETDELCRELSISLHVALKDLKHANTRGSNWTNGYVKTLRPNSPTGRDSASQAFSPLASSSWSDYQYGVESHCENCPGTGCGSTSEISAETAPINATNSNAVEMTTTHNVPEVTEIRYLDAETGKWQSIKTYSADILTQQTQPVIKLRRVNESTAASAEGRSAGLENRETNTASLDM</sequence>
<dbReference type="GeneID" id="26247181"/>
<evidence type="ECO:0000256" key="1">
    <source>
        <dbReference type="SAM" id="MobiDB-lite"/>
    </source>
</evidence>
<feature type="compositionally biased region" description="Polar residues" evidence="1">
    <location>
        <begin position="16"/>
        <end position="26"/>
    </location>
</feature>
<dbReference type="Proteomes" id="UP000510686">
    <property type="component" value="Chromosome 4"/>
</dbReference>
<dbReference type="EMBL" id="CP058935">
    <property type="protein sequence ID" value="QLI70544.1"/>
    <property type="molecule type" value="Genomic_DNA"/>
</dbReference>
<protein>
    <submittedName>
        <fullName evidence="2">Uncharacterized protein</fullName>
    </submittedName>
</protein>
<accession>A0A7D5Z0H2</accession>
<keyword evidence="3" id="KW-1185">Reference proteome</keyword>
<feature type="compositionally biased region" description="Basic and acidic residues" evidence="1">
    <location>
        <begin position="31"/>
        <end position="40"/>
    </location>
</feature>
<name>A0A7D5Z0H2_9HYPO</name>
<organism evidence="2 3">
    <name type="scientific">Metarhizium brunneum</name>
    <dbReference type="NCBI Taxonomy" id="500148"/>
    <lineage>
        <taxon>Eukaryota</taxon>
        <taxon>Fungi</taxon>
        <taxon>Dikarya</taxon>
        <taxon>Ascomycota</taxon>
        <taxon>Pezizomycotina</taxon>
        <taxon>Sordariomycetes</taxon>
        <taxon>Hypocreomycetidae</taxon>
        <taxon>Hypocreales</taxon>
        <taxon>Clavicipitaceae</taxon>
        <taxon>Metarhizium</taxon>
    </lineage>
</organism>